<organism evidence="1">
    <name type="scientific">Candidatus Kentrum sp. LPFa</name>
    <dbReference type="NCBI Taxonomy" id="2126335"/>
    <lineage>
        <taxon>Bacteria</taxon>
        <taxon>Pseudomonadati</taxon>
        <taxon>Pseudomonadota</taxon>
        <taxon>Gammaproteobacteria</taxon>
        <taxon>Candidatus Kentrum</taxon>
    </lineage>
</organism>
<dbReference type="AlphaFoldDB" id="A0A450WBV7"/>
<protein>
    <submittedName>
        <fullName evidence="1">Uncharacterized protein</fullName>
    </submittedName>
</protein>
<name>A0A450WBV7_9GAMM</name>
<reference evidence="1" key="1">
    <citation type="submission" date="2019-02" db="EMBL/GenBank/DDBJ databases">
        <authorList>
            <person name="Gruber-Vodicka R. H."/>
            <person name="Seah K. B. B."/>
        </authorList>
    </citation>
    <scope>NUCLEOTIDE SEQUENCE</scope>
    <source>
        <strain evidence="1">BECK_S313</strain>
    </source>
</reference>
<sequence length="54" mass="6244">MATKFCFGYVSKYLVDLWTSPSDRPLAHKGYNNQIIFDAQKIHPNLSVNLLIFQ</sequence>
<accession>A0A450WBV7</accession>
<evidence type="ECO:0000313" key="1">
    <source>
        <dbReference type="EMBL" id="VFK14478.1"/>
    </source>
</evidence>
<gene>
    <name evidence="1" type="ORF">BECKLPF1236B_GA0070989_106212</name>
</gene>
<proteinExistence type="predicted"/>
<dbReference type="EMBL" id="CAADFK010000062">
    <property type="protein sequence ID" value="VFK14478.1"/>
    <property type="molecule type" value="Genomic_DNA"/>
</dbReference>